<feature type="domain" description="Gfo/Idh/MocA-like oxidoreductase C-terminal" evidence="4">
    <location>
        <begin position="152"/>
        <end position="330"/>
    </location>
</feature>
<comment type="similarity">
    <text evidence="1">Belongs to the Gfo/Idh/MocA family.</text>
</comment>
<evidence type="ECO:0000313" key="6">
    <source>
        <dbReference type="Proteomes" id="UP000195573"/>
    </source>
</evidence>
<dbReference type="Proteomes" id="UP000195573">
    <property type="component" value="Chromosome"/>
</dbReference>
<dbReference type="InterPro" id="IPR051317">
    <property type="entry name" value="Gfo/Idh/MocA_oxidoreduct"/>
</dbReference>
<dbReference type="InterPro" id="IPR036291">
    <property type="entry name" value="NAD(P)-bd_dom_sf"/>
</dbReference>
<dbReference type="Gene3D" id="3.30.360.10">
    <property type="entry name" value="Dihydrodipicolinate Reductase, domain 2"/>
    <property type="match status" value="1"/>
</dbReference>
<protein>
    <recommendedName>
        <fullName evidence="7">Gfo/Idh/MocA family oxidoreductase</fullName>
    </recommendedName>
</protein>
<dbReference type="InterPro" id="IPR000683">
    <property type="entry name" value="Gfo/Idh/MocA-like_OxRdtase_N"/>
</dbReference>
<evidence type="ECO:0000256" key="1">
    <source>
        <dbReference type="ARBA" id="ARBA00010928"/>
    </source>
</evidence>
<dbReference type="InterPro" id="IPR004104">
    <property type="entry name" value="Gfo/Idh/MocA-like_OxRdtase_C"/>
</dbReference>
<dbReference type="SUPFAM" id="SSF51735">
    <property type="entry name" value="NAD(P)-binding Rossmann-fold domains"/>
    <property type="match status" value="1"/>
</dbReference>
<organism evidence="5 6">
    <name type="scientific">Sutcliffiella horikoshii</name>
    <dbReference type="NCBI Taxonomy" id="79883"/>
    <lineage>
        <taxon>Bacteria</taxon>
        <taxon>Bacillati</taxon>
        <taxon>Bacillota</taxon>
        <taxon>Bacilli</taxon>
        <taxon>Bacillales</taxon>
        <taxon>Bacillaceae</taxon>
        <taxon>Sutcliffiella</taxon>
    </lineage>
</organism>
<evidence type="ECO:0000256" key="2">
    <source>
        <dbReference type="ARBA" id="ARBA00023002"/>
    </source>
</evidence>
<evidence type="ECO:0008006" key="7">
    <source>
        <dbReference type="Google" id="ProtNLM"/>
    </source>
</evidence>
<dbReference type="Pfam" id="PF01408">
    <property type="entry name" value="GFO_IDH_MocA"/>
    <property type="match status" value="1"/>
</dbReference>
<dbReference type="PANTHER" id="PTHR43708:SF5">
    <property type="entry name" value="CONSERVED EXPRESSED OXIDOREDUCTASE (EUROFUNG)-RELATED"/>
    <property type="match status" value="1"/>
</dbReference>
<feature type="domain" description="Gfo/Idh/MocA-like oxidoreductase N-terminal" evidence="3">
    <location>
        <begin position="21"/>
        <end position="135"/>
    </location>
</feature>
<proteinExistence type="inferred from homology"/>
<evidence type="ECO:0000259" key="4">
    <source>
        <dbReference type="Pfam" id="PF02894"/>
    </source>
</evidence>
<evidence type="ECO:0000259" key="3">
    <source>
        <dbReference type="Pfam" id="PF01408"/>
    </source>
</evidence>
<dbReference type="EMBL" id="CP020880">
    <property type="protein sequence ID" value="ART76587.1"/>
    <property type="molecule type" value="Genomic_DNA"/>
</dbReference>
<gene>
    <name evidence="5" type="ORF">B4U37_11295</name>
</gene>
<name>A0ABN4ZE18_9BACI</name>
<evidence type="ECO:0000313" key="5">
    <source>
        <dbReference type="EMBL" id="ART76587.1"/>
    </source>
</evidence>
<dbReference type="Gene3D" id="3.40.50.720">
    <property type="entry name" value="NAD(P)-binding Rossmann-like Domain"/>
    <property type="match status" value="1"/>
</dbReference>
<accession>A0ABN4ZE18</accession>
<dbReference type="PANTHER" id="PTHR43708">
    <property type="entry name" value="CONSERVED EXPRESSED OXIDOREDUCTASE (EUROFUNG)"/>
    <property type="match status" value="1"/>
</dbReference>
<sequence>MERKSTVKAIIGGETLKKIYKVGVVGLGVVGQRLISAFHKNENIQIAAVCDYNKNLAKETALEYGNIAYFSDYNELMQQNEIDFVYVAVPPAVHYDVVMSAFQHKKHVLCEKPLANSEEEAEAMVRLAEESGLIHAMHFPLVYEKAFATIEDLISKNSFGKIKRITLKMHFDQWPRPWQQTNWINSRKQGGFIREISPHYLQMILHFFGPVKEVKSYVDYPFDSQLSEQAVIAMLTLENEARVLIDGLVGQAENEEISFTIHGENQSLSLINWRKVKLANKGKEWVEIMDSELVNSKGSLVEHFVKRLNNEQAVLVDFEEGLQVQRVLEQLIR</sequence>
<reference evidence="5 6" key="1">
    <citation type="submission" date="2017-04" db="EMBL/GenBank/DDBJ databases">
        <title>Complete Genome Sequence of the Bacillus horikoshii 20a strain from Cuatro Cienegas, Coahuila, Mexico.</title>
        <authorList>
            <person name="Zarza E."/>
            <person name="Alcaraz L.D."/>
            <person name="Aguilar-Salinas B."/>
            <person name="Islas A."/>
            <person name="Olmedo-Alvarez G."/>
        </authorList>
    </citation>
    <scope>NUCLEOTIDE SEQUENCE [LARGE SCALE GENOMIC DNA]</scope>
    <source>
        <strain evidence="5 6">20a</strain>
    </source>
</reference>
<keyword evidence="2" id="KW-0560">Oxidoreductase</keyword>
<dbReference type="Pfam" id="PF02894">
    <property type="entry name" value="GFO_IDH_MocA_C"/>
    <property type="match status" value="1"/>
</dbReference>
<dbReference type="SUPFAM" id="SSF55347">
    <property type="entry name" value="Glyceraldehyde-3-phosphate dehydrogenase-like, C-terminal domain"/>
    <property type="match status" value="1"/>
</dbReference>
<keyword evidence="6" id="KW-1185">Reference proteome</keyword>